<dbReference type="InterPro" id="IPR006015">
    <property type="entry name" value="Universal_stress_UspA"/>
</dbReference>
<organism evidence="5 6">
    <name type="scientific">Deinococcus metalli</name>
    <dbReference type="NCBI Taxonomy" id="1141878"/>
    <lineage>
        <taxon>Bacteria</taxon>
        <taxon>Thermotogati</taxon>
        <taxon>Deinococcota</taxon>
        <taxon>Deinococci</taxon>
        <taxon>Deinococcales</taxon>
        <taxon>Deinococcaceae</taxon>
        <taxon>Deinococcus</taxon>
    </lineage>
</organism>
<dbReference type="PRINTS" id="PR01438">
    <property type="entry name" value="UNVRSLSTRESS"/>
</dbReference>
<proteinExistence type="inferred from homology"/>
<comment type="similarity">
    <text evidence="1">Belongs to the universal stress protein A family.</text>
</comment>
<dbReference type="InterPro" id="IPR014729">
    <property type="entry name" value="Rossmann-like_a/b/a_fold"/>
</dbReference>
<evidence type="ECO:0000256" key="2">
    <source>
        <dbReference type="ARBA" id="ARBA00022741"/>
    </source>
</evidence>
<dbReference type="SUPFAM" id="SSF52402">
    <property type="entry name" value="Adenine nucleotide alpha hydrolases-like"/>
    <property type="match status" value="1"/>
</dbReference>
<sequence>METRMYQHIVVTTDGTDIDHAAVRHAAGLSRTLNATLTLLHIIPDAHRELSSGTALSVSAEQTEQAWARQGEAALHDGQLDAAGAPLLALQRPALGLDVPHAILREAAALNADLIVMATHGRAGLAHFILGSVAERVVHAADVPVLLIRHSP</sequence>
<comment type="caution">
    <text evidence="5">The sequence shown here is derived from an EMBL/GenBank/DDBJ whole genome shotgun (WGS) entry which is preliminary data.</text>
</comment>
<reference evidence="6" key="1">
    <citation type="journal article" date="2019" name="Int. J. Syst. Evol. Microbiol.">
        <title>The Global Catalogue of Microorganisms (GCM) 10K type strain sequencing project: providing services to taxonomists for standard genome sequencing and annotation.</title>
        <authorList>
            <consortium name="The Broad Institute Genomics Platform"/>
            <consortium name="The Broad Institute Genome Sequencing Center for Infectious Disease"/>
            <person name="Wu L."/>
            <person name="Ma J."/>
        </authorList>
    </citation>
    <scope>NUCLEOTIDE SEQUENCE [LARGE SCALE GENOMIC DNA]</scope>
    <source>
        <strain evidence="6">CGMCC 1.18437</strain>
    </source>
</reference>
<dbReference type="PANTHER" id="PTHR46268">
    <property type="entry name" value="STRESS RESPONSE PROTEIN NHAX"/>
    <property type="match status" value="1"/>
</dbReference>
<evidence type="ECO:0000313" key="5">
    <source>
        <dbReference type="EMBL" id="GHF63314.1"/>
    </source>
</evidence>
<dbReference type="Gene3D" id="3.40.50.620">
    <property type="entry name" value="HUPs"/>
    <property type="match status" value="1"/>
</dbReference>
<dbReference type="EMBL" id="BNAJ01000018">
    <property type="protein sequence ID" value="GHF63314.1"/>
    <property type="molecule type" value="Genomic_DNA"/>
</dbReference>
<evidence type="ECO:0000256" key="3">
    <source>
        <dbReference type="ARBA" id="ARBA00022840"/>
    </source>
</evidence>
<name>A0ABQ3JVY3_9DEIO</name>
<dbReference type="CDD" id="cd00293">
    <property type="entry name" value="USP-like"/>
    <property type="match status" value="1"/>
</dbReference>
<dbReference type="Pfam" id="PF00582">
    <property type="entry name" value="Usp"/>
    <property type="match status" value="1"/>
</dbReference>
<protein>
    <submittedName>
        <fullName evidence="5">Universal stress protein UspA</fullName>
    </submittedName>
</protein>
<dbReference type="Proteomes" id="UP000619376">
    <property type="component" value="Unassembled WGS sequence"/>
</dbReference>
<keyword evidence="2" id="KW-0547">Nucleotide-binding</keyword>
<gene>
    <name evidence="5" type="ORF">GCM10017781_44070</name>
</gene>
<dbReference type="InterPro" id="IPR006016">
    <property type="entry name" value="UspA"/>
</dbReference>
<evidence type="ECO:0000313" key="6">
    <source>
        <dbReference type="Proteomes" id="UP000619376"/>
    </source>
</evidence>
<evidence type="ECO:0000259" key="4">
    <source>
        <dbReference type="Pfam" id="PF00582"/>
    </source>
</evidence>
<accession>A0ABQ3JVY3</accession>
<feature type="domain" description="UspA" evidence="4">
    <location>
        <begin position="5"/>
        <end position="149"/>
    </location>
</feature>
<keyword evidence="3" id="KW-0067">ATP-binding</keyword>
<dbReference type="PANTHER" id="PTHR46268:SF27">
    <property type="entry name" value="UNIVERSAL STRESS PROTEIN RV2623"/>
    <property type="match status" value="1"/>
</dbReference>
<evidence type="ECO:0000256" key="1">
    <source>
        <dbReference type="ARBA" id="ARBA00008791"/>
    </source>
</evidence>
<keyword evidence="6" id="KW-1185">Reference proteome</keyword>